<dbReference type="PANTHER" id="PTHR10584">
    <property type="entry name" value="SUGAR KINASE"/>
    <property type="match status" value="1"/>
</dbReference>
<comment type="catalytic activity">
    <reaction evidence="9">
        <text>D-ribose + ATP = D-ribose 5-phosphate + ADP + H(+)</text>
        <dbReference type="Rhea" id="RHEA:13697"/>
        <dbReference type="ChEBI" id="CHEBI:15378"/>
        <dbReference type="ChEBI" id="CHEBI:30616"/>
        <dbReference type="ChEBI" id="CHEBI:47013"/>
        <dbReference type="ChEBI" id="CHEBI:78346"/>
        <dbReference type="ChEBI" id="CHEBI:456216"/>
        <dbReference type="EC" id="2.7.1.15"/>
    </reaction>
</comment>
<organism evidence="11 12">
    <name type="scientific">Paenirhodobacter populi</name>
    <dbReference type="NCBI Taxonomy" id="2306993"/>
    <lineage>
        <taxon>Bacteria</taxon>
        <taxon>Pseudomonadati</taxon>
        <taxon>Pseudomonadota</taxon>
        <taxon>Alphaproteobacteria</taxon>
        <taxon>Rhodobacterales</taxon>
        <taxon>Rhodobacter group</taxon>
        <taxon>Paenirhodobacter</taxon>
    </lineage>
</organism>
<keyword evidence="8 9" id="KW-0119">Carbohydrate metabolism</keyword>
<comment type="subunit">
    <text evidence="9">Homodimer.</text>
</comment>
<dbReference type="Gene3D" id="3.40.1190.20">
    <property type="match status" value="1"/>
</dbReference>
<dbReference type="InterPro" id="IPR029056">
    <property type="entry name" value="Ribokinase-like"/>
</dbReference>
<dbReference type="InterPro" id="IPR011611">
    <property type="entry name" value="PfkB_dom"/>
</dbReference>
<keyword evidence="6 9" id="KW-0460">Magnesium</keyword>
<evidence type="ECO:0000256" key="4">
    <source>
        <dbReference type="ARBA" id="ARBA00022777"/>
    </source>
</evidence>
<dbReference type="GO" id="GO:0005737">
    <property type="term" value="C:cytoplasm"/>
    <property type="evidence" value="ECO:0007669"/>
    <property type="project" value="UniProtKB-SubCell"/>
</dbReference>
<keyword evidence="4 9" id="KW-0418">Kinase</keyword>
<dbReference type="Pfam" id="PF00294">
    <property type="entry name" value="PfkB"/>
    <property type="match status" value="1"/>
</dbReference>
<dbReference type="Proteomes" id="UP000285710">
    <property type="component" value="Unassembled WGS sequence"/>
</dbReference>
<comment type="similarity">
    <text evidence="9">Belongs to the carbohydrate kinase PfkB family. Ribokinase subfamily.</text>
</comment>
<feature type="binding site" evidence="9">
    <location>
        <position position="136"/>
    </location>
    <ligand>
        <name>substrate</name>
    </ligand>
</feature>
<dbReference type="PANTHER" id="PTHR10584:SF166">
    <property type="entry name" value="RIBOKINASE"/>
    <property type="match status" value="1"/>
</dbReference>
<comment type="activity regulation">
    <text evidence="9">Activated by a monovalent cation that binds near, but not in, the active site. The most likely occupant of the site in vivo is potassium. Ion binding induces a conformational change that may alter substrate affinity.</text>
</comment>
<dbReference type="SUPFAM" id="SSF53613">
    <property type="entry name" value="Ribokinase-like"/>
    <property type="match status" value="1"/>
</dbReference>
<evidence type="ECO:0000256" key="9">
    <source>
        <dbReference type="HAMAP-Rule" id="MF_01987"/>
    </source>
</evidence>
<comment type="caution">
    <text evidence="9">Lacks conserved residue(s) required for the propagation of feature annotation.</text>
</comment>
<comment type="subcellular location">
    <subcellularLocation>
        <location evidence="9">Cytoplasm</location>
    </subcellularLocation>
</comment>
<gene>
    <name evidence="9" type="primary">rbsK</name>
    <name evidence="11" type="ORF">D2T33_17620</name>
</gene>
<feature type="binding site" evidence="9">
    <location>
        <begin position="205"/>
        <end position="210"/>
    </location>
    <ligand>
        <name>ATP</name>
        <dbReference type="ChEBI" id="CHEBI:30616"/>
    </ligand>
</feature>
<dbReference type="InterPro" id="IPR002139">
    <property type="entry name" value="Ribo/fructo_kinase"/>
</dbReference>
<dbReference type="GO" id="GO:0046872">
    <property type="term" value="F:metal ion binding"/>
    <property type="evidence" value="ECO:0007669"/>
    <property type="project" value="UniProtKB-KW"/>
</dbReference>
<feature type="binding site" evidence="9">
    <location>
        <begin position="238"/>
        <end position="239"/>
    </location>
    <ligand>
        <name>ATP</name>
        <dbReference type="ChEBI" id="CHEBI:30616"/>
    </ligand>
</feature>
<reference evidence="11 12" key="1">
    <citation type="submission" date="2019-01" db="EMBL/GenBank/DDBJ databases">
        <title>Sinorhodobacter populi sp. nov. isolated from the symptomatic bark tissue of Populus euramericana canker.</title>
        <authorList>
            <person name="Xu G."/>
        </authorList>
    </citation>
    <scope>NUCLEOTIDE SEQUENCE [LARGE SCALE GENOMIC DNA]</scope>
    <source>
        <strain evidence="11 12">2D-5</strain>
    </source>
</reference>
<dbReference type="EC" id="2.7.1.15" evidence="9"/>
<evidence type="ECO:0000256" key="1">
    <source>
        <dbReference type="ARBA" id="ARBA00022679"/>
    </source>
</evidence>
<feature type="binding site" evidence="9">
    <location>
        <position position="272"/>
    </location>
    <ligand>
        <name>K(+)</name>
        <dbReference type="ChEBI" id="CHEBI:29103"/>
    </ligand>
</feature>
<feature type="active site" description="Proton acceptor" evidence="9">
    <location>
        <position position="239"/>
    </location>
</feature>
<keyword evidence="7 9" id="KW-0630">Potassium</keyword>
<feature type="binding site" evidence="9">
    <location>
        <position position="233"/>
    </location>
    <ligand>
        <name>K(+)</name>
        <dbReference type="ChEBI" id="CHEBI:29103"/>
    </ligand>
</feature>
<reference evidence="11 12" key="2">
    <citation type="submission" date="2019-01" db="EMBL/GenBank/DDBJ databases">
        <authorList>
            <person name="Li Y."/>
        </authorList>
    </citation>
    <scope>NUCLEOTIDE SEQUENCE [LARGE SCALE GENOMIC DNA]</scope>
    <source>
        <strain evidence="11 12">2D-5</strain>
    </source>
</reference>
<dbReference type="HAMAP" id="MF_01987">
    <property type="entry name" value="Ribokinase"/>
    <property type="match status" value="1"/>
</dbReference>
<feature type="domain" description="Carbohydrate kinase PfkB" evidence="10">
    <location>
        <begin position="6"/>
        <end position="281"/>
    </location>
</feature>
<keyword evidence="9" id="KW-0963">Cytoplasm</keyword>
<accession>A0A443INC4</accession>
<name>A0A443INC4_9RHOB</name>
<feature type="binding site" evidence="9">
    <location>
        <position position="239"/>
    </location>
    <ligand>
        <name>substrate</name>
    </ligand>
</feature>
<comment type="cofactor">
    <cofactor evidence="9">
        <name>Mg(2+)</name>
        <dbReference type="ChEBI" id="CHEBI:18420"/>
    </cofactor>
    <text evidence="9">Requires a divalent cation, most likely magnesium in vivo, as an electrophilic catalyst to aid phosphoryl group transfer. It is the chelate of the metal and the nucleotide that is the actual substrate.</text>
</comment>
<keyword evidence="2 9" id="KW-0479">Metal-binding</keyword>
<comment type="function">
    <text evidence="9">Catalyzes the phosphorylation of ribose at O-5 in a reaction requiring ATP and magnesium. The resulting D-ribose-5-phosphate can then be used either for sythesis of nucleotides, histidine, and tryptophan, or as a component of the pentose phosphate pathway.</text>
</comment>
<evidence type="ECO:0000256" key="5">
    <source>
        <dbReference type="ARBA" id="ARBA00022840"/>
    </source>
</evidence>
<evidence type="ECO:0000256" key="7">
    <source>
        <dbReference type="ARBA" id="ARBA00022958"/>
    </source>
</evidence>
<comment type="pathway">
    <text evidence="9">Carbohydrate metabolism; D-ribose degradation; D-ribose 5-phosphate from beta-D-ribopyranose: step 2/2.</text>
</comment>
<dbReference type="InterPro" id="IPR011877">
    <property type="entry name" value="Ribokinase"/>
</dbReference>
<evidence type="ECO:0000259" key="10">
    <source>
        <dbReference type="Pfam" id="PF00294"/>
    </source>
</evidence>
<feature type="binding site" evidence="9">
    <location>
        <begin position="38"/>
        <end position="42"/>
    </location>
    <ligand>
        <name>substrate</name>
    </ligand>
</feature>
<evidence type="ECO:0000256" key="3">
    <source>
        <dbReference type="ARBA" id="ARBA00022741"/>
    </source>
</evidence>
<feature type="binding site" evidence="9">
    <location>
        <begin position="10"/>
        <end position="12"/>
    </location>
    <ligand>
        <name>substrate</name>
    </ligand>
</feature>
<feature type="binding site" evidence="9">
    <location>
        <position position="269"/>
    </location>
    <ligand>
        <name>K(+)</name>
        <dbReference type="ChEBI" id="CHEBI:29103"/>
    </ligand>
</feature>
<keyword evidence="12" id="KW-1185">Reference proteome</keyword>
<evidence type="ECO:0000256" key="2">
    <source>
        <dbReference type="ARBA" id="ARBA00022723"/>
    </source>
</evidence>
<dbReference type="GO" id="GO:0019303">
    <property type="term" value="P:D-ribose catabolic process"/>
    <property type="evidence" value="ECO:0007669"/>
    <property type="project" value="UniProtKB-UniRule"/>
</dbReference>
<sequence length="295" mass="30262">MTVFNLGSINADHFYRLPHLPAPGETLAAQDYAIGLGGKGANQSVALARAGAEVRHVGAIGEDGRWMADRMTAAGVDCRHVAELPGASGHAIIEVETSGENLIIVYPGANRAISPGQALFALNTARAGDWLVMQNETSAQVEAAQAARAAGMTVVYSAAPFDAGSVRAVIDHISLLIVNEIEAAQLCADFGVTLQELPVARLVVTLGARGATWYDLAAGTQVSAPAFHVTPVDTTGAGDTFAGYLVAGLAEGLPPAEAMRLASAAAALKVTRAGTADAIPARAEVEAFLKAQPSE</sequence>
<feature type="binding site" evidence="9">
    <location>
        <position position="274"/>
    </location>
    <ligand>
        <name>K(+)</name>
        <dbReference type="ChEBI" id="CHEBI:29103"/>
    </ligand>
</feature>
<keyword evidence="1 9" id="KW-0808">Transferase</keyword>
<evidence type="ECO:0000313" key="11">
    <source>
        <dbReference type="EMBL" id="RWR06997.1"/>
    </source>
</evidence>
<evidence type="ECO:0000313" key="12">
    <source>
        <dbReference type="Proteomes" id="UP000285710"/>
    </source>
</evidence>
<dbReference type="PRINTS" id="PR00990">
    <property type="entry name" value="RIBOKINASE"/>
</dbReference>
<evidence type="ECO:0000256" key="8">
    <source>
        <dbReference type="ARBA" id="ARBA00023277"/>
    </source>
</evidence>
<keyword evidence="5 9" id="KW-0067">ATP-binding</keyword>
<dbReference type="RefSeq" id="WP_128270662.1">
    <property type="nucleotide sequence ID" value="NZ_SAUW01000024.1"/>
</dbReference>
<proteinExistence type="inferred from homology"/>
<dbReference type="CDD" id="cd01174">
    <property type="entry name" value="ribokinase"/>
    <property type="match status" value="1"/>
</dbReference>
<dbReference type="GO" id="GO:0004747">
    <property type="term" value="F:ribokinase activity"/>
    <property type="evidence" value="ECO:0007669"/>
    <property type="project" value="UniProtKB-UniRule"/>
</dbReference>
<dbReference type="AlphaFoldDB" id="A0A443INC4"/>
<protein>
    <recommendedName>
        <fullName evidence="9">Ribokinase</fullName>
        <shortName evidence="9">RK</shortName>
        <ecNumber evidence="9">2.7.1.15</ecNumber>
    </recommendedName>
</protein>
<feature type="binding site" evidence="9">
    <location>
        <position position="179"/>
    </location>
    <ligand>
        <name>ATP</name>
        <dbReference type="ChEBI" id="CHEBI:30616"/>
    </ligand>
</feature>
<comment type="caution">
    <text evidence="11">The sequence shown here is derived from an EMBL/GenBank/DDBJ whole genome shotgun (WGS) entry which is preliminary data.</text>
</comment>
<dbReference type="EMBL" id="SAUW01000024">
    <property type="protein sequence ID" value="RWR06997.1"/>
    <property type="molecule type" value="Genomic_DNA"/>
</dbReference>
<dbReference type="UniPathway" id="UPA00916">
    <property type="reaction ID" value="UER00889"/>
</dbReference>
<keyword evidence="3 9" id="KW-0547">Nucleotide-binding</keyword>
<evidence type="ECO:0000256" key="6">
    <source>
        <dbReference type="ARBA" id="ARBA00022842"/>
    </source>
</evidence>
<feature type="binding site" evidence="9">
    <location>
        <position position="235"/>
    </location>
    <ligand>
        <name>K(+)</name>
        <dbReference type="ChEBI" id="CHEBI:29103"/>
    </ligand>
</feature>
<dbReference type="GO" id="GO:0005524">
    <property type="term" value="F:ATP binding"/>
    <property type="evidence" value="ECO:0007669"/>
    <property type="project" value="UniProtKB-UniRule"/>
</dbReference>